<proteinExistence type="predicted"/>
<dbReference type="EMBL" id="GBXM01071942">
    <property type="protein sequence ID" value="JAH36635.1"/>
    <property type="molecule type" value="Transcribed_RNA"/>
</dbReference>
<protein>
    <submittedName>
        <fullName evidence="1">Uncharacterized protein</fullName>
    </submittedName>
</protein>
<dbReference type="AlphaFoldDB" id="A0A0E9S7I8"/>
<organism evidence="1">
    <name type="scientific">Anguilla anguilla</name>
    <name type="common">European freshwater eel</name>
    <name type="synonym">Muraena anguilla</name>
    <dbReference type="NCBI Taxonomy" id="7936"/>
    <lineage>
        <taxon>Eukaryota</taxon>
        <taxon>Metazoa</taxon>
        <taxon>Chordata</taxon>
        <taxon>Craniata</taxon>
        <taxon>Vertebrata</taxon>
        <taxon>Euteleostomi</taxon>
        <taxon>Actinopterygii</taxon>
        <taxon>Neopterygii</taxon>
        <taxon>Teleostei</taxon>
        <taxon>Anguilliformes</taxon>
        <taxon>Anguillidae</taxon>
        <taxon>Anguilla</taxon>
    </lineage>
</organism>
<reference evidence="1" key="1">
    <citation type="submission" date="2014-11" db="EMBL/GenBank/DDBJ databases">
        <authorList>
            <person name="Amaro Gonzalez C."/>
        </authorList>
    </citation>
    <scope>NUCLEOTIDE SEQUENCE</scope>
</reference>
<name>A0A0E9S7I8_ANGAN</name>
<evidence type="ECO:0000313" key="1">
    <source>
        <dbReference type="EMBL" id="JAH36635.1"/>
    </source>
</evidence>
<accession>A0A0E9S7I8</accession>
<sequence length="41" mass="4747">MRLSPLLNILMKMLKLSHCASQHLTECLTEIKFSLKMDLKS</sequence>
<reference evidence="1" key="2">
    <citation type="journal article" date="2015" name="Fish Shellfish Immunol.">
        <title>Early steps in the European eel (Anguilla anguilla)-Vibrio vulnificus interaction in the gills: Role of the RtxA13 toxin.</title>
        <authorList>
            <person name="Callol A."/>
            <person name="Pajuelo D."/>
            <person name="Ebbesson L."/>
            <person name="Teles M."/>
            <person name="MacKenzie S."/>
            <person name="Amaro C."/>
        </authorList>
    </citation>
    <scope>NUCLEOTIDE SEQUENCE</scope>
</reference>